<dbReference type="AlphaFoldDB" id="A0A6I9QIT6"/>
<keyword evidence="3" id="KW-1185">Reference proteome</keyword>
<feature type="coiled-coil region" evidence="1">
    <location>
        <begin position="23"/>
        <end position="57"/>
    </location>
</feature>
<evidence type="ECO:0000256" key="2">
    <source>
        <dbReference type="SAM" id="MobiDB-lite"/>
    </source>
</evidence>
<reference evidence="4 5" key="1">
    <citation type="submission" date="2025-04" db="UniProtKB">
        <authorList>
            <consortium name="RefSeq"/>
        </authorList>
    </citation>
    <scope>IDENTIFICATION</scope>
</reference>
<keyword evidence="1" id="KW-0175">Coiled coil</keyword>
<evidence type="ECO:0000313" key="4">
    <source>
        <dbReference type="RefSeq" id="XP_010910243.1"/>
    </source>
</evidence>
<dbReference type="RefSeq" id="XP_019703127.1">
    <property type="nucleotide sequence ID" value="XM_019847568.2"/>
</dbReference>
<evidence type="ECO:0000313" key="3">
    <source>
        <dbReference type="Proteomes" id="UP000504607"/>
    </source>
</evidence>
<feature type="region of interest" description="Disordered" evidence="2">
    <location>
        <begin position="75"/>
        <end position="109"/>
    </location>
</feature>
<feature type="compositionally biased region" description="Basic and acidic residues" evidence="2">
    <location>
        <begin position="92"/>
        <end position="109"/>
    </location>
</feature>
<feature type="compositionally biased region" description="Low complexity" evidence="2">
    <location>
        <begin position="454"/>
        <end position="464"/>
    </location>
</feature>
<dbReference type="PANTHER" id="PTHR33701:SF3">
    <property type="entry name" value="TRANSCRIPTIONAL REGULATOR ATRX"/>
    <property type="match status" value="1"/>
</dbReference>
<name>A0A6I9QIT6_ELAGV</name>
<dbReference type="OrthoDB" id="1939754at2759"/>
<feature type="region of interest" description="Disordered" evidence="2">
    <location>
        <begin position="667"/>
        <end position="687"/>
    </location>
</feature>
<evidence type="ECO:0000256" key="1">
    <source>
        <dbReference type="SAM" id="Coils"/>
    </source>
</evidence>
<proteinExistence type="predicted"/>
<evidence type="ECO:0000313" key="5">
    <source>
        <dbReference type="RefSeq" id="XP_019703127.1"/>
    </source>
</evidence>
<dbReference type="PANTHER" id="PTHR33701">
    <property type="entry name" value="TRANSMEMBRANE PROTEIN"/>
    <property type="match status" value="1"/>
</dbReference>
<accession>A0A6I9QIT6</accession>
<feature type="region of interest" description="Disordered" evidence="2">
    <location>
        <begin position="425"/>
        <end position="480"/>
    </location>
</feature>
<gene>
    <name evidence="4 5" type="primary">LOC105036180</name>
</gene>
<sequence length="713" mass="78287">MGDSTAMTIEFLRARLLSERSLSRAAKERADQLAKRVMELEEQLKVVTIQRKKAEKAAAEVLAILEAQGIDDFSELTDSSSDQHEVPSGMKGCEDTFKEDETSTASKMEKSEVEDALSGSELEVSPSQIGSISWTGCSSSPDFQKMQKAKQIRQRQRQCCFMSTAGSSPKYHLGKSCRKIKLKEMGSAAKDDPGKQIIDDAHVKAKVTWSFISGDQPHSGNEIENIFPASSMPFPLINKNEDTDAIGSGSGEEMERVLEQQAQLIGQYQTEEDAQTEWERKYSENKYTTTGYCESGNQLHVTQNGRESKDEDTDHVDEKLYYDGEAKPRAENLPTIGAESLSTVRIVQISHSTHSEKTGGSQEATTAALSDGFVPTDLTTAPSRSNSHVCRDDFLCQQYDETAVGEIAGPSEGRTFTNAREKQNQELKYDNPDSGASSIPNRRPPGHEILIVPSSGSPSTAISSNKISKWRSSDMQNQSDMQLSMAPSSNLGGVLEALQRAKVSLQHKLDKLPLTSQGTLVSATPTDSNSWANISRDALKVPIGSAGLFRLPADSYPQSHFVGHEIYSSRLRLAATSPYAGYASSANGYPYQISSHIEARSGVSASNQSFDLYHLVTGVPASSGFSFSSTDARRGLHADYRNPTERQTLPDRISMTQTDVRIGVPADYQNPTERQPWPNGIPKPHPDIRIRLPPEDQYSIRGHDITRSDMQLS</sequence>
<protein>
    <submittedName>
        <fullName evidence="4 5">Uncharacterized protein LOC105036180</fullName>
    </submittedName>
</protein>
<dbReference type="Proteomes" id="UP000504607">
    <property type="component" value="Unplaced"/>
</dbReference>
<dbReference type="RefSeq" id="XP_010910243.1">
    <property type="nucleotide sequence ID" value="XM_010911941.3"/>
</dbReference>
<dbReference type="KEGG" id="egu:105036180"/>
<organism evidence="3 4">
    <name type="scientific">Elaeis guineensis var. tenera</name>
    <name type="common">Oil palm</name>
    <dbReference type="NCBI Taxonomy" id="51953"/>
    <lineage>
        <taxon>Eukaryota</taxon>
        <taxon>Viridiplantae</taxon>
        <taxon>Streptophyta</taxon>
        <taxon>Embryophyta</taxon>
        <taxon>Tracheophyta</taxon>
        <taxon>Spermatophyta</taxon>
        <taxon>Magnoliopsida</taxon>
        <taxon>Liliopsida</taxon>
        <taxon>Arecaceae</taxon>
        <taxon>Arecoideae</taxon>
        <taxon>Cocoseae</taxon>
        <taxon>Elaeidinae</taxon>
        <taxon>Elaeis</taxon>
    </lineage>
</organism>
<dbReference type="GeneID" id="105036180"/>